<dbReference type="EMBL" id="PVNL01000053">
    <property type="protein sequence ID" value="PRQ07515.1"/>
    <property type="molecule type" value="Genomic_DNA"/>
</dbReference>
<organism evidence="1 2">
    <name type="scientific">Enhygromyxa salina</name>
    <dbReference type="NCBI Taxonomy" id="215803"/>
    <lineage>
        <taxon>Bacteria</taxon>
        <taxon>Pseudomonadati</taxon>
        <taxon>Myxococcota</taxon>
        <taxon>Polyangia</taxon>
        <taxon>Nannocystales</taxon>
        <taxon>Nannocystaceae</taxon>
        <taxon>Enhygromyxa</taxon>
    </lineage>
</organism>
<accession>A0A2S9YQY7</accession>
<dbReference type="Proteomes" id="UP000238823">
    <property type="component" value="Unassembled WGS sequence"/>
</dbReference>
<name>A0A2S9YQY7_9BACT</name>
<dbReference type="AlphaFoldDB" id="A0A2S9YQY7"/>
<sequence>MARERGMGWALTVCLVTTVVAGCGGHARALVHASGDLGKSVRRADRAQIDESVLPATRSRVDYQVLLEDASGWSDRLRRPTGARPEALLYLGNDEVVEAVWTDKGWRFSTDPTEYFGQSTPREALRSLVRASRQGRWDIMLNLAPRRYRMGLSEQDLTAAWTEGPQAQALNEARDRLAERLAGTIRADAHQAILDLGDGEYARLEREKDRWVVVDF</sequence>
<protein>
    <recommendedName>
        <fullName evidence="3">Lipoprotein</fullName>
    </recommendedName>
</protein>
<dbReference type="RefSeq" id="WP_106089828.1">
    <property type="nucleotide sequence ID" value="NZ_PVNL01000053.1"/>
</dbReference>
<evidence type="ECO:0000313" key="1">
    <source>
        <dbReference type="EMBL" id="PRQ07515.1"/>
    </source>
</evidence>
<dbReference type="PROSITE" id="PS51257">
    <property type="entry name" value="PROKAR_LIPOPROTEIN"/>
    <property type="match status" value="1"/>
</dbReference>
<gene>
    <name evidence="1" type="ORF">ENSA7_28120</name>
</gene>
<evidence type="ECO:0000313" key="2">
    <source>
        <dbReference type="Proteomes" id="UP000238823"/>
    </source>
</evidence>
<dbReference type="OrthoDB" id="5506462at2"/>
<reference evidence="1 2" key="1">
    <citation type="submission" date="2018-03" db="EMBL/GenBank/DDBJ databases">
        <title>Draft Genome Sequences of the Obligatory Marine Myxobacteria Enhygromyxa salina SWB007.</title>
        <authorList>
            <person name="Poehlein A."/>
            <person name="Moghaddam J.A."/>
            <person name="Harms H."/>
            <person name="Alanjari M."/>
            <person name="Koenig G.M."/>
            <person name="Daniel R."/>
            <person name="Schaeberle T.F."/>
        </authorList>
    </citation>
    <scope>NUCLEOTIDE SEQUENCE [LARGE SCALE GENOMIC DNA]</scope>
    <source>
        <strain evidence="1 2">SWB007</strain>
    </source>
</reference>
<comment type="caution">
    <text evidence="1">The sequence shown here is derived from an EMBL/GenBank/DDBJ whole genome shotgun (WGS) entry which is preliminary data.</text>
</comment>
<proteinExistence type="predicted"/>
<evidence type="ECO:0008006" key="3">
    <source>
        <dbReference type="Google" id="ProtNLM"/>
    </source>
</evidence>